<organism evidence="1 2">
    <name type="scientific">Puccinia sorghi</name>
    <dbReference type="NCBI Taxonomy" id="27349"/>
    <lineage>
        <taxon>Eukaryota</taxon>
        <taxon>Fungi</taxon>
        <taxon>Dikarya</taxon>
        <taxon>Basidiomycota</taxon>
        <taxon>Pucciniomycotina</taxon>
        <taxon>Pucciniomycetes</taxon>
        <taxon>Pucciniales</taxon>
        <taxon>Pucciniaceae</taxon>
        <taxon>Puccinia</taxon>
    </lineage>
</organism>
<dbReference type="EMBL" id="LAVV01012119">
    <property type="protein sequence ID" value="KNZ46997.1"/>
    <property type="molecule type" value="Genomic_DNA"/>
</dbReference>
<protein>
    <submittedName>
        <fullName evidence="1">Uncharacterized protein</fullName>
    </submittedName>
</protein>
<dbReference type="VEuPathDB" id="FungiDB:VP01_6761g1"/>
<proteinExistence type="predicted"/>
<dbReference type="OrthoDB" id="2509372at2759"/>
<dbReference type="AlphaFoldDB" id="A0A0L6UFH0"/>
<accession>A0A0L6UFH0</accession>
<keyword evidence="2" id="KW-1185">Reference proteome</keyword>
<reference evidence="1 2" key="1">
    <citation type="submission" date="2015-08" db="EMBL/GenBank/DDBJ databases">
        <title>Next Generation Sequencing and Analysis of the Genome of Puccinia sorghi L Schw, the Causal Agent of Maize Common Rust.</title>
        <authorList>
            <person name="Rochi L."/>
            <person name="Burguener G."/>
            <person name="Darino M."/>
            <person name="Turjanski A."/>
            <person name="Kreff E."/>
            <person name="Dieguez M.J."/>
            <person name="Sacco F."/>
        </authorList>
    </citation>
    <scope>NUCLEOTIDE SEQUENCE [LARGE SCALE GENOMIC DNA]</scope>
    <source>
        <strain evidence="1 2">RO10H11247</strain>
    </source>
</reference>
<name>A0A0L6UFH0_9BASI</name>
<feature type="non-terminal residue" evidence="1">
    <location>
        <position position="1"/>
    </location>
</feature>
<gene>
    <name evidence="1" type="ORF">VP01_6761g1</name>
</gene>
<comment type="caution">
    <text evidence="1">The sequence shown here is derived from an EMBL/GenBank/DDBJ whole genome shotgun (WGS) entry which is preliminary data.</text>
</comment>
<evidence type="ECO:0000313" key="1">
    <source>
        <dbReference type="EMBL" id="KNZ46997.1"/>
    </source>
</evidence>
<dbReference type="Proteomes" id="UP000037035">
    <property type="component" value="Unassembled WGS sequence"/>
</dbReference>
<sequence>NISINFSLSSVTPQQDSELVKHYLRVRKLRKEDYNCNYKPMDLELLSREEKLILATYQAHLGNKKILETQLLINQYNRENKEKKRLSNRKRYISKNDEGLLLVDVKG</sequence>
<evidence type="ECO:0000313" key="2">
    <source>
        <dbReference type="Proteomes" id="UP000037035"/>
    </source>
</evidence>